<dbReference type="KEGG" id="cid:P73_3556"/>
<proteinExistence type="predicted"/>
<dbReference type="EMBL" id="CP004393">
    <property type="protein sequence ID" value="AJE48271.1"/>
    <property type="molecule type" value="Genomic_DNA"/>
</dbReference>
<reference evidence="2 3" key="1">
    <citation type="journal article" date="2014" name="Int. J. Syst. Evol. Microbiol.">
        <title>Celeribacter indicus sp. nov., a polycyclic aromatic hydrocarbon-degrading bacterium from deep-sea sediment and reclassification of Huaishuia halophila as Celeribacter halophilus comb. nov.</title>
        <authorList>
            <person name="Lai Q."/>
            <person name="Cao J."/>
            <person name="Yuan J."/>
            <person name="Li F."/>
            <person name="Shao Z."/>
        </authorList>
    </citation>
    <scope>NUCLEOTIDE SEQUENCE [LARGE SCALE GENOMIC DNA]</scope>
    <source>
        <strain evidence="2">P73</strain>
    </source>
</reference>
<dbReference type="OrthoDB" id="5288220at2"/>
<dbReference type="AlphaFoldDB" id="A0A0B5E5J3"/>
<dbReference type="HOGENOM" id="CLU_063451_0_1_5"/>
<dbReference type="Proteomes" id="UP000031521">
    <property type="component" value="Chromosome"/>
</dbReference>
<sequence>MGFIDQNRVNASVALQRGHYTFPRAAKLREAFENCLHDYYVKASIGGHFEARGLLVTGESRVGKTSETVRLVEKFNASMTAMPNGKPGKFIYCKLDGSISWKDLGHKTLEALGYPANPRRTQGELWNMVRHQCREQGVIGLYYDECQHAFTSGEISNAKLRDRFKALMKEPEWPLMLILSGVPVLASHVNSEEQIAHLLSHIHFDEIHLGRFADPTRDPDMIELNKLVYTYAERADIDVYDLVDVDFLQRLDFACVSRWGLVIELLIRAFGLCRLRSQKTATVKMFSEAYAQNSRLPQGLCPFTAPGYRDMIDGDKLMEMVLDE</sequence>
<evidence type="ECO:0000313" key="2">
    <source>
        <dbReference type="EMBL" id="AJE48271.1"/>
    </source>
</evidence>
<accession>A0A0B5E5J3</accession>
<organism evidence="2 3">
    <name type="scientific">Celeribacter indicus</name>
    <dbReference type="NCBI Taxonomy" id="1208324"/>
    <lineage>
        <taxon>Bacteria</taxon>
        <taxon>Pseudomonadati</taxon>
        <taxon>Pseudomonadota</taxon>
        <taxon>Alphaproteobacteria</taxon>
        <taxon>Rhodobacterales</taxon>
        <taxon>Roseobacteraceae</taxon>
        <taxon>Celeribacter</taxon>
    </lineage>
</organism>
<dbReference type="InterPro" id="IPR049945">
    <property type="entry name" value="AAA_22"/>
</dbReference>
<evidence type="ECO:0000313" key="3">
    <source>
        <dbReference type="Proteomes" id="UP000031521"/>
    </source>
</evidence>
<name>A0A0B5E5J3_9RHOB</name>
<dbReference type="RefSeq" id="WP_043870635.1">
    <property type="nucleotide sequence ID" value="NZ_CP004393.1"/>
</dbReference>
<keyword evidence="3" id="KW-1185">Reference proteome</keyword>
<dbReference type="STRING" id="1208324.P73_3556"/>
<protein>
    <recommendedName>
        <fullName evidence="1">ORC1/DEAH AAA+ ATPase domain-containing protein</fullName>
    </recommendedName>
</protein>
<gene>
    <name evidence="2" type="ORF">P73_3556</name>
</gene>
<evidence type="ECO:0000259" key="1">
    <source>
        <dbReference type="Pfam" id="PF13401"/>
    </source>
</evidence>
<dbReference type="Pfam" id="PF13401">
    <property type="entry name" value="AAA_22"/>
    <property type="match status" value="1"/>
</dbReference>
<feature type="domain" description="ORC1/DEAH AAA+ ATPase" evidence="1">
    <location>
        <begin position="50"/>
        <end position="185"/>
    </location>
</feature>
<dbReference type="GO" id="GO:0016887">
    <property type="term" value="F:ATP hydrolysis activity"/>
    <property type="evidence" value="ECO:0007669"/>
    <property type="project" value="InterPro"/>
</dbReference>